<dbReference type="EMBL" id="CP007029">
    <property type="protein sequence ID" value="AHE97181.1"/>
    <property type="molecule type" value="Genomic_DNA"/>
</dbReference>
<dbReference type="STRING" id="713585.THITH_01585"/>
<reference evidence="1 2" key="1">
    <citation type="submission" date="2013-12" db="EMBL/GenBank/DDBJ databases">
        <authorList>
            <consortium name="DOE Joint Genome Institute"/>
            <person name="Muyzer G."/>
            <person name="Huntemann M."/>
            <person name="Han J."/>
            <person name="Chen A."/>
            <person name="Kyrpides N."/>
            <person name="Mavromatis K."/>
            <person name="Markowitz V."/>
            <person name="Palaniappan K."/>
            <person name="Ivanova N."/>
            <person name="Schaumberg A."/>
            <person name="Pati A."/>
            <person name="Liolios K."/>
            <person name="Nordberg H.P."/>
            <person name="Cantor M.N."/>
            <person name="Hua S.X."/>
            <person name="Woyke T."/>
        </authorList>
    </citation>
    <scope>NUCLEOTIDE SEQUENCE [LARGE SCALE GENOMIC DNA]</scope>
    <source>
        <strain evidence="1 2">ARh 1</strain>
    </source>
</reference>
<proteinExistence type="predicted"/>
<evidence type="ECO:0000313" key="2">
    <source>
        <dbReference type="Proteomes" id="UP000005289"/>
    </source>
</evidence>
<sequence length="73" mass="8294">MARIHGPRHLEELLHTVRKVQRNQQDMMKAHAARRRALGEMLQRPGVDPMDVARAEVALNHAAPVLTVLRRDG</sequence>
<dbReference type="RefSeq" id="WP_006746277.1">
    <property type="nucleotide sequence ID" value="NZ_CP007029.1"/>
</dbReference>
<organism evidence="1 2">
    <name type="scientific">Thioalkalivibrio paradoxus ARh 1</name>
    <dbReference type="NCBI Taxonomy" id="713585"/>
    <lineage>
        <taxon>Bacteria</taxon>
        <taxon>Pseudomonadati</taxon>
        <taxon>Pseudomonadota</taxon>
        <taxon>Gammaproteobacteria</taxon>
        <taxon>Chromatiales</taxon>
        <taxon>Ectothiorhodospiraceae</taxon>
        <taxon>Thioalkalivibrio</taxon>
    </lineage>
</organism>
<name>W0DFR6_9GAMM</name>
<evidence type="ECO:0000313" key="1">
    <source>
        <dbReference type="EMBL" id="AHE97181.1"/>
    </source>
</evidence>
<gene>
    <name evidence="1" type="ORF">THITH_01585</name>
</gene>
<keyword evidence="2" id="KW-1185">Reference proteome</keyword>
<dbReference type="KEGG" id="tti:THITH_01585"/>
<dbReference type="Proteomes" id="UP000005289">
    <property type="component" value="Chromosome"/>
</dbReference>
<protein>
    <submittedName>
        <fullName evidence="1">Uncharacterized protein</fullName>
    </submittedName>
</protein>
<dbReference type="AlphaFoldDB" id="W0DFR6"/>
<dbReference type="HOGENOM" id="CLU_2738787_0_0_6"/>
<accession>W0DFR6</accession>